<sequence length="280" mass="33389">MNDSIKKQLELIKEMATSKGYTLNVFERDTSQEKGVGSHYVDYAKKEIEIILPLGHEEKDAILLHELIHAEFFLTGFPRILRSSEIQYDGLDLDLYQHIEDLSQHVLLYSKMNELKVMHDKENTKFLKNYLTNLFPDDQYTFVRNAFILTESFYRNPVEFLNYEPDIRKTHPNSDQLYRKLKRVLATIKSPLTARYAIIRMFDIVQEEFARCNFKYDFKEKCILQSVLLENQRQLFVSDLFQLVKRPKLKHIYLQEKRTGYYVQVLGSTIDFQMQKEFIK</sequence>
<reference evidence="1 2" key="1">
    <citation type="journal article" date="2019" name="Environ. Microbiol.">
        <title>An active ?-lactamase is a part of an orchestrated cell wall stress resistance network of Bacillus subtilis and related rhizosphere species.</title>
        <authorList>
            <person name="Bucher T."/>
            <person name="Keren-Paz A."/>
            <person name="Hausser J."/>
            <person name="Olender T."/>
            <person name="Cytryn E."/>
            <person name="Kolodkin-Gal I."/>
        </authorList>
    </citation>
    <scope>NUCLEOTIDE SEQUENCE [LARGE SCALE GENOMIC DNA]</scope>
    <source>
        <strain evidence="1 2">I32</strain>
    </source>
</reference>
<name>A0A9X9ABK6_BACCE</name>
<proteinExistence type="predicted"/>
<comment type="caution">
    <text evidence="1">The sequence shown here is derived from an EMBL/GenBank/DDBJ whole genome shotgun (WGS) entry which is preliminary data.</text>
</comment>
<organism evidence="1 2">
    <name type="scientific">Bacillus cereus</name>
    <dbReference type="NCBI Taxonomy" id="1396"/>
    <lineage>
        <taxon>Bacteria</taxon>
        <taxon>Bacillati</taxon>
        <taxon>Bacillota</taxon>
        <taxon>Bacilli</taxon>
        <taxon>Bacillales</taxon>
        <taxon>Bacillaceae</taxon>
        <taxon>Bacillus</taxon>
        <taxon>Bacillus cereus group</taxon>
    </lineage>
</organism>
<accession>A0A9X9ABK6</accession>
<dbReference type="Proteomes" id="UP000308444">
    <property type="component" value="Unassembled WGS sequence"/>
</dbReference>
<feature type="non-terminal residue" evidence="1">
    <location>
        <position position="280"/>
    </location>
</feature>
<dbReference type="AlphaFoldDB" id="A0A9X9ABK6"/>
<protein>
    <submittedName>
        <fullName evidence="1">Uncharacterized protein</fullName>
    </submittedName>
</protein>
<evidence type="ECO:0000313" key="2">
    <source>
        <dbReference type="Proteomes" id="UP000308444"/>
    </source>
</evidence>
<gene>
    <name evidence="1" type="ORF">FC695_09935</name>
</gene>
<evidence type="ECO:0000313" key="1">
    <source>
        <dbReference type="EMBL" id="TKJ04990.1"/>
    </source>
</evidence>
<dbReference type="EMBL" id="SZOH01000577">
    <property type="protein sequence ID" value="TKJ04990.1"/>
    <property type="molecule type" value="Genomic_DNA"/>
</dbReference>